<feature type="region of interest" description="Disordered" evidence="1">
    <location>
        <begin position="274"/>
        <end position="301"/>
    </location>
</feature>
<protein>
    <submittedName>
        <fullName evidence="3">GATA zinc finger domain containing protein</fullName>
    </submittedName>
</protein>
<evidence type="ECO:0000256" key="1">
    <source>
        <dbReference type="SAM" id="MobiDB-lite"/>
    </source>
</evidence>
<dbReference type="GeneID" id="14921605"/>
<dbReference type="EMBL" id="KB007909">
    <property type="protein sequence ID" value="ELR20735.1"/>
    <property type="molecule type" value="Genomic_DNA"/>
</dbReference>
<gene>
    <name evidence="3" type="ORF">ACA1_054810</name>
</gene>
<feature type="region of interest" description="Disordered" evidence="1">
    <location>
        <begin position="1"/>
        <end position="69"/>
    </location>
</feature>
<dbReference type="InterPro" id="IPR000679">
    <property type="entry name" value="Znf_GATA"/>
</dbReference>
<feature type="compositionally biased region" description="Polar residues" evidence="1">
    <location>
        <begin position="160"/>
        <end position="179"/>
    </location>
</feature>
<feature type="compositionally biased region" description="Low complexity" evidence="1">
    <location>
        <begin position="39"/>
        <end position="54"/>
    </location>
</feature>
<dbReference type="GO" id="GO:0006355">
    <property type="term" value="P:regulation of DNA-templated transcription"/>
    <property type="evidence" value="ECO:0007669"/>
    <property type="project" value="InterPro"/>
</dbReference>
<dbReference type="SMART" id="SM00401">
    <property type="entry name" value="ZnF_GATA"/>
    <property type="match status" value="1"/>
</dbReference>
<dbReference type="AlphaFoldDB" id="L8H6G3"/>
<dbReference type="SUPFAM" id="SSF57716">
    <property type="entry name" value="Glucocorticoid receptor-like (DNA-binding domain)"/>
    <property type="match status" value="1"/>
</dbReference>
<feature type="compositionally biased region" description="Low complexity" evidence="1">
    <location>
        <begin position="274"/>
        <end position="290"/>
    </location>
</feature>
<proteinExistence type="predicted"/>
<evidence type="ECO:0000313" key="3">
    <source>
        <dbReference type="EMBL" id="ELR20735.1"/>
    </source>
</evidence>
<dbReference type="KEGG" id="acan:ACA1_054810"/>
<evidence type="ECO:0000313" key="4">
    <source>
        <dbReference type="Proteomes" id="UP000011083"/>
    </source>
</evidence>
<dbReference type="OrthoDB" id="21184at2759"/>
<dbReference type="Proteomes" id="UP000011083">
    <property type="component" value="Unassembled WGS sequence"/>
</dbReference>
<dbReference type="Pfam" id="PF00320">
    <property type="entry name" value="GATA"/>
    <property type="match status" value="1"/>
</dbReference>
<reference evidence="3 4" key="1">
    <citation type="journal article" date="2013" name="Genome Biol.">
        <title>Genome of Acanthamoeba castellanii highlights extensive lateral gene transfer and early evolution of tyrosine kinase signaling.</title>
        <authorList>
            <person name="Clarke M."/>
            <person name="Lohan A.J."/>
            <person name="Liu B."/>
            <person name="Lagkouvardos I."/>
            <person name="Roy S."/>
            <person name="Zafar N."/>
            <person name="Bertelli C."/>
            <person name="Schilde C."/>
            <person name="Kianianmomeni A."/>
            <person name="Burglin T.R."/>
            <person name="Frech C."/>
            <person name="Turcotte B."/>
            <person name="Kopec K.O."/>
            <person name="Synnott J.M."/>
            <person name="Choo C."/>
            <person name="Paponov I."/>
            <person name="Finkler A."/>
            <person name="Soon Heng Tan C."/>
            <person name="Hutchins A.P."/>
            <person name="Weinmeier T."/>
            <person name="Rattei T."/>
            <person name="Chu J.S."/>
            <person name="Gimenez G."/>
            <person name="Irimia M."/>
            <person name="Rigden D.J."/>
            <person name="Fitzpatrick D.A."/>
            <person name="Lorenzo-Morales J."/>
            <person name="Bateman A."/>
            <person name="Chiu C.H."/>
            <person name="Tang P."/>
            <person name="Hegemann P."/>
            <person name="Fromm H."/>
            <person name="Raoult D."/>
            <person name="Greub G."/>
            <person name="Miranda-Saavedra D."/>
            <person name="Chen N."/>
            <person name="Nash P."/>
            <person name="Ginger M.L."/>
            <person name="Horn M."/>
            <person name="Schaap P."/>
            <person name="Caler L."/>
            <person name="Loftus B."/>
        </authorList>
    </citation>
    <scope>NUCLEOTIDE SEQUENCE [LARGE SCALE GENOMIC DNA]</scope>
    <source>
        <strain evidence="3 4">Neff</strain>
    </source>
</reference>
<dbReference type="Gene3D" id="3.30.50.10">
    <property type="entry name" value="Erythroid Transcription Factor GATA-1, subunit A"/>
    <property type="match status" value="1"/>
</dbReference>
<dbReference type="GO" id="GO:0008270">
    <property type="term" value="F:zinc ion binding"/>
    <property type="evidence" value="ECO:0007669"/>
    <property type="project" value="InterPro"/>
</dbReference>
<keyword evidence="4" id="KW-1185">Reference proteome</keyword>
<accession>L8H6G3</accession>
<dbReference type="GO" id="GO:0043565">
    <property type="term" value="F:sequence-specific DNA binding"/>
    <property type="evidence" value="ECO:0007669"/>
    <property type="project" value="InterPro"/>
</dbReference>
<evidence type="ECO:0000259" key="2">
    <source>
        <dbReference type="SMART" id="SM00401"/>
    </source>
</evidence>
<dbReference type="InterPro" id="IPR013088">
    <property type="entry name" value="Znf_NHR/GATA"/>
</dbReference>
<sequence length="301" mass="31715">MMFMHDNDPYGSFPLEPLPSVPVGSDKNMAPPSPPSSPTRPASHSTSLPLLPLRPLDPEAGSPAPPLPSMMLMMPTIGHHPSTTSPPFSSHYGPPSLPYPCPASTDSSLPCHCSPHLSYTAHRPFSMGTPPWRLCPSSSSSSSSSSLSSAQLSLVEAPSTCSASSQTTTGAKTSPTLSSADRRLAPQQQPQRSERRPPQYNHQRHTSYTPTVVAGVHGPTVHLQATPTSTSSAFGHLTAPKTSEWRMGPEGRGTLCNACGLRYRKKLKASLPPKAAASSAPNPISLLLNSDVGDTTGEVDD</sequence>
<feature type="region of interest" description="Disordered" evidence="1">
    <location>
        <begin position="160"/>
        <end position="204"/>
    </location>
</feature>
<dbReference type="VEuPathDB" id="AmoebaDB:ACA1_054810"/>
<name>L8H6G3_ACACF</name>
<dbReference type="CDD" id="cd00202">
    <property type="entry name" value="ZnF_GATA"/>
    <property type="match status" value="1"/>
</dbReference>
<dbReference type="RefSeq" id="XP_004344138.1">
    <property type="nucleotide sequence ID" value="XM_004344088.1"/>
</dbReference>
<organism evidence="3 4">
    <name type="scientific">Acanthamoeba castellanii (strain ATCC 30010 / Neff)</name>
    <dbReference type="NCBI Taxonomy" id="1257118"/>
    <lineage>
        <taxon>Eukaryota</taxon>
        <taxon>Amoebozoa</taxon>
        <taxon>Discosea</taxon>
        <taxon>Longamoebia</taxon>
        <taxon>Centramoebida</taxon>
        <taxon>Acanthamoebidae</taxon>
        <taxon>Acanthamoeba</taxon>
    </lineage>
</organism>
<feature type="domain" description="GATA-type" evidence="2">
    <location>
        <begin position="235"/>
        <end position="281"/>
    </location>
</feature>